<evidence type="ECO:0000256" key="3">
    <source>
        <dbReference type="ARBA" id="ARBA00022741"/>
    </source>
</evidence>
<evidence type="ECO:0000256" key="5">
    <source>
        <dbReference type="ARBA" id="ARBA00022840"/>
    </source>
</evidence>
<dbReference type="GO" id="GO:0003689">
    <property type="term" value="F:DNA clamp loader activity"/>
    <property type="evidence" value="ECO:0007669"/>
    <property type="project" value="TreeGrafter"/>
</dbReference>
<dbReference type="GO" id="GO:0000077">
    <property type="term" value="P:DNA damage checkpoint signaling"/>
    <property type="evidence" value="ECO:0007669"/>
    <property type="project" value="TreeGrafter"/>
</dbReference>
<dbReference type="GO" id="GO:0005634">
    <property type="term" value="C:nucleus"/>
    <property type="evidence" value="ECO:0007669"/>
    <property type="project" value="UniProtKB-SubCell"/>
</dbReference>
<protein>
    <recommendedName>
        <fullName evidence="9">Checkpoint protein RAD24-like helical bundle domain-containing protein</fullName>
    </recommendedName>
</protein>
<feature type="compositionally biased region" description="Acidic residues" evidence="8">
    <location>
        <begin position="540"/>
        <end position="552"/>
    </location>
</feature>
<evidence type="ECO:0000256" key="6">
    <source>
        <dbReference type="ARBA" id="ARBA00023242"/>
    </source>
</evidence>
<feature type="compositionally biased region" description="Basic and acidic residues" evidence="8">
    <location>
        <begin position="530"/>
        <end position="539"/>
    </location>
</feature>
<keyword evidence="3" id="KW-0547">Nucleotide-binding</keyword>
<reference evidence="10 11" key="1">
    <citation type="submission" date="2015-11" db="EMBL/GenBank/DDBJ databases">
        <title>The genome of Debaryomyces fabryi.</title>
        <authorList>
            <person name="Tafer H."/>
            <person name="Lopandic K."/>
        </authorList>
    </citation>
    <scope>NUCLEOTIDE SEQUENCE [LARGE SCALE GENOMIC DNA]</scope>
    <source>
        <strain evidence="10 11">CBS 789</strain>
    </source>
</reference>
<name>A0A0V1PTY5_9ASCO</name>
<comment type="caution">
    <text evidence="10">The sequence shown here is derived from an EMBL/GenBank/DDBJ whole genome shotgun (WGS) entry which is preliminary data.</text>
</comment>
<feature type="region of interest" description="Disordered" evidence="8">
    <location>
        <begin position="530"/>
        <end position="552"/>
    </location>
</feature>
<evidence type="ECO:0000259" key="9">
    <source>
        <dbReference type="Pfam" id="PF25812"/>
    </source>
</evidence>
<dbReference type="GO" id="GO:0033314">
    <property type="term" value="P:mitotic DNA replication checkpoint signaling"/>
    <property type="evidence" value="ECO:0007669"/>
    <property type="project" value="TreeGrafter"/>
</dbReference>
<gene>
    <name evidence="10" type="ORF">AC631_04590</name>
</gene>
<dbReference type="RefSeq" id="XP_015465752.1">
    <property type="nucleotide sequence ID" value="XM_015613419.1"/>
</dbReference>
<keyword evidence="7" id="KW-0131">Cell cycle</keyword>
<evidence type="ECO:0000256" key="8">
    <source>
        <dbReference type="SAM" id="MobiDB-lite"/>
    </source>
</evidence>
<organism evidence="10 11">
    <name type="scientific">Debaryomyces fabryi</name>
    <dbReference type="NCBI Taxonomy" id="58627"/>
    <lineage>
        <taxon>Eukaryota</taxon>
        <taxon>Fungi</taxon>
        <taxon>Dikarya</taxon>
        <taxon>Ascomycota</taxon>
        <taxon>Saccharomycotina</taxon>
        <taxon>Pichiomycetes</taxon>
        <taxon>Debaryomycetaceae</taxon>
        <taxon>Debaryomyces</taxon>
    </lineage>
</organism>
<sequence>MYNKRKRERKDDNNKPVKTEDVSDESLSEFETSEEFIPSKRPKLHTGADIFQQQWIDKYNPTRSEDICINPRKLKEVKEALSNMISGVDRTKLLILTGPSGSSKSTTVKVLANEIISRSTTGSNFESYMTRQESIPHDNCIEYIDTIVSDTPQSKQFSEFLKDARYRTGPNLSIILIEDLPNIFHTDTLSKFRSDLNEWVNTDYQLPPLVLCLTEIELTYEQRNQDYFNIENNLTVDTLLGREFLSQHGKVKQIKFNSIAASFMKKSINKIINQEKTVFKGIARNSINDFLSHIIESGDIRSAISNLQFWSGLSKTGRGEIFNSLRENQLNLFHAIGKVIYSSSKFRDLDEEESDYLSIKTVLDNYGNNSLLNLSILENYHIYNDLNYELDIASEITDNLSISDILNNFDEGKETGIRCTRNQLRKVRGRQSQRMNVKFPRHFKMIKEYNKTKREINIYRSVINECRNSFNDLNLIDGYYLPLIYNKQRHNKLKYGRLGGLFKQIISDGDLPVLEEDTASLHSRDQFQVDIEDKNKTAQEDEEIMSDPVETDIDSDDEIFNDSIDEIQIHRLVTQSRSQTLKLESDDEFLSDPELDQLILSKNY</sequence>
<dbReference type="OrthoDB" id="10265971at2759"/>
<evidence type="ECO:0000256" key="4">
    <source>
        <dbReference type="ARBA" id="ARBA00022763"/>
    </source>
</evidence>
<evidence type="ECO:0000313" key="11">
    <source>
        <dbReference type="Proteomes" id="UP000054251"/>
    </source>
</evidence>
<feature type="region of interest" description="Disordered" evidence="8">
    <location>
        <begin position="1"/>
        <end position="35"/>
    </location>
</feature>
<dbReference type="InterPro" id="IPR057927">
    <property type="entry name" value="RAD24-like_helical"/>
</dbReference>
<proteinExistence type="inferred from homology"/>
<comment type="similarity">
    <text evidence="2">Belongs to the rad17/RAD24 family.</text>
</comment>
<dbReference type="EMBL" id="LMYN01000128">
    <property type="protein sequence ID" value="KRZ99649.1"/>
    <property type="molecule type" value="Genomic_DNA"/>
</dbReference>
<dbReference type="GO" id="GO:0003682">
    <property type="term" value="F:chromatin binding"/>
    <property type="evidence" value="ECO:0007669"/>
    <property type="project" value="TreeGrafter"/>
</dbReference>
<dbReference type="GO" id="GO:0005524">
    <property type="term" value="F:ATP binding"/>
    <property type="evidence" value="ECO:0007669"/>
    <property type="project" value="UniProtKB-KW"/>
</dbReference>
<keyword evidence="5" id="KW-0067">ATP-binding</keyword>
<feature type="compositionally biased region" description="Basic and acidic residues" evidence="8">
    <location>
        <begin position="9"/>
        <end position="21"/>
    </location>
</feature>
<evidence type="ECO:0000313" key="10">
    <source>
        <dbReference type="EMBL" id="KRZ99649.1"/>
    </source>
</evidence>
<accession>A0A0V1PTY5</accession>
<dbReference type="PANTHER" id="PTHR12172">
    <property type="entry name" value="CELL CYCLE CHECKPOINT PROTEIN RAD17"/>
    <property type="match status" value="1"/>
</dbReference>
<evidence type="ECO:0000256" key="1">
    <source>
        <dbReference type="ARBA" id="ARBA00004123"/>
    </source>
</evidence>
<dbReference type="SUPFAM" id="SSF52540">
    <property type="entry name" value="P-loop containing nucleoside triphosphate hydrolases"/>
    <property type="match status" value="1"/>
</dbReference>
<dbReference type="PANTHER" id="PTHR12172:SF0">
    <property type="entry name" value="CELL CYCLE CHECKPOINT PROTEIN RAD17"/>
    <property type="match status" value="1"/>
</dbReference>
<dbReference type="AlphaFoldDB" id="A0A0V1PTY5"/>
<comment type="subcellular location">
    <subcellularLocation>
        <location evidence="1">Nucleus</location>
    </subcellularLocation>
</comment>
<dbReference type="Pfam" id="PF25812">
    <property type="entry name" value="RAD24_helical"/>
    <property type="match status" value="1"/>
</dbReference>
<dbReference type="Gene3D" id="3.40.50.300">
    <property type="entry name" value="P-loop containing nucleotide triphosphate hydrolases"/>
    <property type="match status" value="1"/>
</dbReference>
<evidence type="ECO:0000256" key="7">
    <source>
        <dbReference type="ARBA" id="ARBA00023306"/>
    </source>
</evidence>
<dbReference type="Pfam" id="PF03215">
    <property type="entry name" value="Rad17"/>
    <property type="match status" value="1"/>
</dbReference>
<feature type="compositionally biased region" description="Acidic residues" evidence="8">
    <location>
        <begin position="22"/>
        <end position="34"/>
    </location>
</feature>
<keyword evidence="6" id="KW-0539">Nucleus</keyword>
<dbReference type="GO" id="GO:0006281">
    <property type="term" value="P:DNA repair"/>
    <property type="evidence" value="ECO:0007669"/>
    <property type="project" value="InterPro"/>
</dbReference>
<dbReference type="InterPro" id="IPR027417">
    <property type="entry name" value="P-loop_NTPase"/>
</dbReference>
<dbReference type="Proteomes" id="UP000054251">
    <property type="component" value="Unassembled WGS sequence"/>
</dbReference>
<keyword evidence="4" id="KW-0227">DNA damage</keyword>
<feature type="domain" description="Checkpoint protein RAD24-like helical bundle" evidence="9">
    <location>
        <begin position="327"/>
        <end position="448"/>
    </location>
</feature>
<keyword evidence="11" id="KW-1185">Reference proteome</keyword>
<dbReference type="GeneID" id="26841599"/>
<dbReference type="InterPro" id="IPR004582">
    <property type="entry name" value="Checkpoint_prot_Rad17_Rad24"/>
</dbReference>
<evidence type="ECO:0000256" key="2">
    <source>
        <dbReference type="ARBA" id="ARBA00006168"/>
    </source>
</evidence>